<evidence type="ECO:0000256" key="4">
    <source>
        <dbReference type="ARBA" id="ARBA00022692"/>
    </source>
</evidence>
<name>A0A6I6GER2_9BACT</name>
<dbReference type="NCBIfam" id="TIGR04056">
    <property type="entry name" value="OMP_RagA_SusC"/>
    <property type="match status" value="1"/>
</dbReference>
<keyword evidence="5 7" id="KW-0472">Membrane</keyword>
<proteinExistence type="inferred from homology"/>
<dbReference type="Gene3D" id="2.40.170.20">
    <property type="entry name" value="TonB-dependent receptor, beta-barrel domain"/>
    <property type="match status" value="1"/>
</dbReference>
<keyword evidence="6 7" id="KW-0998">Cell outer membrane</keyword>
<dbReference type="Gene3D" id="2.170.130.10">
    <property type="entry name" value="TonB-dependent receptor, plug domain"/>
    <property type="match status" value="1"/>
</dbReference>
<evidence type="ECO:0000259" key="8">
    <source>
        <dbReference type="Pfam" id="PF07715"/>
    </source>
</evidence>
<dbReference type="EMBL" id="CP046566">
    <property type="protein sequence ID" value="QGW26885.1"/>
    <property type="molecule type" value="Genomic_DNA"/>
</dbReference>
<evidence type="ECO:0000256" key="7">
    <source>
        <dbReference type="PROSITE-ProRule" id="PRU01360"/>
    </source>
</evidence>
<dbReference type="NCBIfam" id="TIGR04057">
    <property type="entry name" value="SusC_RagA_signa"/>
    <property type="match status" value="1"/>
</dbReference>
<keyword evidence="4 7" id="KW-0812">Transmembrane</keyword>
<dbReference type="AlphaFoldDB" id="A0A6I6GER2"/>
<comment type="subcellular location">
    <subcellularLocation>
        <location evidence="1 7">Cell outer membrane</location>
        <topology evidence="1 7">Multi-pass membrane protein</topology>
    </subcellularLocation>
</comment>
<evidence type="ECO:0000313" key="10">
    <source>
        <dbReference type="Proteomes" id="UP000426027"/>
    </source>
</evidence>
<dbReference type="InterPro" id="IPR037066">
    <property type="entry name" value="Plug_dom_sf"/>
</dbReference>
<evidence type="ECO:0000256" key="3">
    <source>
        <dbReference type="ARBA" id="ARBA00022452"/>
    </source>
</evidence>
<dbReference type="InterPro" id="IPR012910">
    <property type="entry name" value="Plug_dom"/>
</dbReference>
<organism evidence="9 10">
    <name type="scientific">Phnomibacter ginsenosidimutans</name>
    <dbReference type="NCBI Taxonomy" id="2676868"/>
    <lineage>
        <taxon>Bacteria</taxon>
        <taxon>Pseudomonadati</taxon>
        <taxon>Bacteroidota</taxon>
        <taxon>Chitinophagia</taxon>
        <taxon>Chitinophagales</taxon>
        <taxon>Chitinophagaceae</taxon>
        <taxon>Phnomibacter</taxon>
    </lineage>
</organism>
<sequence length="831" mass="89714">MVPPVLLLPSVFVVTSSIRSGNNPLFVVDGIPLDGRLARPGFSPAGLGVTPESNPLYFFNSADIAGMEVLKDASATAIYGSRGANGVIMITTKQGSSGAAKVDVSSSVAVSSVARKFDILDASGYRAALKSYNITSGDLGGNADALSEILRTAVTQNYNVGISGGSENGKYRISLGYLGQQGIVDKTDMKRFTVNANGQYKFLRNRRLSLDFNVFAGQAKENIAPITNNAGFQGNLIGMALQWNPTQNLYNSNGSLNIIPGSTIVNPLAMQRGYTDISNISSIMGIAGVGYKIADGLDYRFNVSLNRQTGIRQSEMKRYITIVGVEGLGQGYQGNTQMSTTVLQHTLSYNKDLTKKLNMNALLGYEYQDFKFSGAGTSALGFTNDDVPFYNILQNAPASNRAISSFEDPDASLQSYFGRIGFNYDDRFIISGTLRADGSSRFGANNKYGYFPSGSVAWNITNEKFLKNSSSIQNLRLRASYGLTGNQAFPAGSAQTQYSYLPNAGGIQLTIWGNDNLKWETTKQLNIGLDFTLAKGRVFGNIDYFNRVTSDVLFSFTAIQPAPGAVIWQNIKDATITNSGLEVSLGTNIIRKKDLNWNFTVNAAFLKNVFDNYSGPPILTGEISGQGLTGAFAQRIDNGQPLNAFYTRRFLGLDKDGLGTYAGGSLETPEFVGDPNPSMLLGLSTDPNWKKLTLVVNMNGAFGHELYNNTLNAVLPVGNLGTRNIATSLMSLNPKEALANPIKASSRYLEKGDFLRMANVSLSYNLGNIGKEIKNANVFLTAQNLFVITKFSGFDPEVNTDKNIGGVPSFGIEYLPYPAARTIQAGFRFGL</sequence>
<reference evidence="9 10" key="1">
    <citation type="submission" date="2019-11" db="EMBL/GenBank/DDBJ databases">
        <authorList>
            <person name="Im W.T."/>
        </authorList>
    </citation>
    <scope>NUCLEOTIDE SEQUENCE [LARGE SCALE GENOMIC DNA]</scope>
    <source>
        <strain evidence="9 10">SB-02</strain>
    </source>
</reference>
<evidence type="ECO:0000256" key="6">
    <source>
        <dbReference type="ARBA" id="ARBA00023237"/>
    </source>
</evidence>
<dbReference type="Pfam" id="PF07715">
    <property type="entry name" value="Plug"/>
    <property type="match status" value="1"/>
</dbReference>
<accession>A0A6I6GER2</accession>
<feature type="domain" description="TonB-dependent receptor plug" evidence="8">
    <location>
        <begin position="20"/>
        <end position="87"/>
    </location>
</feature>
<dbReference type="SUPFAM" id="SSF56935">
    <property type="entry name" value="Porins"/>
    <property type="match status" value="1"/>
</dbReference>
<evidence type="ECO:0000256" key="5">
    <source>
        <dbReference type="ARBA" id="ARBA00023136"/>
    </source>
</evidence>
<dbReference type="Proteomes" id="UP000426027">
    <property type="component" value="Chromosome"/>
</dbReference>
<evidence type="ECO:0000313" key="9">
    <source>
        <dbReference type="EMBL" id="QGW26885.1"/>
    </source>
</evidence>
<dbReference type="InterPro" id="IPR023997">
    <property type="entry name" value="TonB-dep_OMP_SusC/RagA_CS"/>
</dbReference>
<dbReference type="InterPro" id="IPR023996">
    <property type="entry name" value="TonB-dep_OMP_SusC/RagA"/>
</dbReference>
<keyword evidence="10" id="KW-1185">Reference proteome</keyword>
<evidence type="ECO:0000256" key="2">
    <source>
        <dbReference type="ARBA" id="ARBA00022448"/>
    </source>
</evidence>
<dbReference type="KEGG" id="fls:GLV81_01135"/>
<dbReference type="InterPro" id="IPR036942">
    <property type="entry name" value="Beta-barrel_TonB_sf"/>
</dbReference>
<keyword evidence="3 7" id="KW-1134">Transmembrane beta strand</keyword>
<dbReference type="GO" id="GO:0009279">
    <property type="term" value="C:cell outer membrane"/>
    <property type="evidence" value="ECO:0007669"/>
    <property type="project" value="UniProtKB-SubCell"/>
</dbReference>
<dbReference type="InterPro" id="IPR039426">
    <property type="entry name" value="TonB-dep_rcpt-like"/>
</dbReference>
<gene>
    <name evidence="9" type="ORF">GLV81_01135</name>
</gene>
<evidence type="ECO:0000256" key="1">
    <source>
        <dbReference type="ARBA" id="ARBA00004571"/>
    </source>
</evidence>
<dbReference type="PROSITE" id="PS52016">
    <property type="entry name" value="TONB_DEPENDENT_REC_3"/>
    <property type="match status" value="1"/>
</dbReference>
<protein>
    <submittedName>
        <fullName evidence="9">SusC/RagA family TonB-linked outer membrane protein</fullName>
    </submittedName>
</protein>
<comment type="similarity">
    <text evidence="7">Belongs to the TonB-dependent receptor family.</text>
</comment>
<keyword evidence="2 7" id="KW-0813">Transport</keyword>